<keyword evidence="5 9" id="KW-0812">Transmembrane</keyword>
<comment type="subcellular location">
    <subcellularLocation>
        <location evidence="1">Cell membrane</location>
        <topology evidence="1">Multi-pass membrane protein</topology>
    </subcellularLocation>
</comment>
<evidence type="ECO:0000256" key="3">
    <source>
        <dbReference type="ARBA" id="ARBA00022448"/>
    </source>
</evidence>
<evidence type="ECO:0000256" key="2">
    <source>
        <dbReference type="ARBA" id="ARBA00007935"/>
    </source>
</evidence>
<evidence type="ECO:0008006" key="12">
    <source>
        <dbReference type="Google" id="ProtNLM"/>
    </source>
</evidence>
<dbReference type="InterPro" id="IPR037294">
    <property type="entry name" value="ABC_BtuC-like"/>
</dbReference>
<dbReference type="OrthoDB" id="9782305at2"/>
<proteinExistence type="inferred from homology"/>
<feature type="compositionally biased region" description="Low complexity" evidence="8">
    <location>
        <begin position="1"/>
        <end position="21"/>
    </location>
</feature>
<keyword evidence="3" id="KW-0813">Transport</keyword>
<dbReference type="AlphaFoldDB" id="A0A1L7D042"/>
<evidence type="ECO:0000256" key="8">
    <source>
        <dbReference type="SAM" id="MobiDB-lite"/>
    </source>
</evidence>
<dbReference type="CDD" id="cd06550">
    <property type="entry name" value="TM_ABC_iron-siderophores_like"/>
    <property type="match status" value="1"/>
</dbReference>
<reference evidence="10 11" key="1">
    <citation type="submission" date="2014-08" db="EMBL/GenBank/DDBJ databases">
        <title>Complete genome sequence of Corynebacterium sphenisci CECT 5990(T) (=DSM 44792(T)), isolated from healthy wild penguins.</title>
        <authorList>
            <person name="Ruckert C."/>
            <person name="Albersmeier A."/>
            <person name="Winkler A."/>
            <person name="Kalinowski J."/>
        </authorList>
    </citation>
    <scope>NUCLEOTIDE SEQUENCE [LARGE SCALE GENOMIC DNA]</scope>
    <source>
        <strain evidence="10 11">DSM 44792</strain>
    </source>
</reference>
<feature type="transmembrane region" description="Helical" evidence="9">
    <location>
        <begin position="286"/>
        <end position="313"/>
    </location>
</feature>
<feature type="transmembrane region" description="Helical" evidence="9">
    <location>
        <begin position="167"/>
        <end position="186"/>
    </location>
</feature>
<dbReference type="GO" id="GO:0033214">
    <property type="term" value="P:siderophore-iron import into cell"/>
    <property type="evidence" value="ECO:0007669"/>
    <property type="project" value="TreeGrafter"/>
</dbReference>
<evidence type="ECO:0000313" key="11">
    <source>
        <dbReference type="Proteomes" id="UP000185469"/>
    </source>
</evidence>
<keyword evidence="11" id="KW-1185">Reference proteome</keyword>
<sequence length="382" mass="38637">MRTTDTAAPGASAGAAPPDGARPVRAHDEVEIRAERLDGIPRTFPLLMLVLLGILAASLVGSLFVGALPNTFAEVWTRLPEAVPAGLRGEVPGTGDDQLSVIIATLRLPRGILAVLVGLALGAAGAVVQGHTRNALADPGLFGLTSGAAFAVVLVIFLGITRDPYGYVWAALAGCAAVTVLVFALSSTGPIVASPLSLVLAGAALSALFGNVTTILTLSDREAMRELAKWAAGSVAGRGVEVILATGGFMLLGLVLAQAQAKPLNLLALGERTAAALGLNVTAHRVLGLATVSLLGGGATAAAGPIGFIGLAAPHIVRGFTGPDYRLVVPASAVTGGFLALWADMIGRVVVRPGELQMGIVMALAGAPFFIMLIKRGRVNAL</sequence>
<dbReference type="STRING" id="1437874.CSPHI_11155"/>
<protein>
    <recommendedName>
        <fullName evidence="12">Iron ABC transporter permease</fullName>
    </recommendedName>
</protein>
<dbReference type="KEGG" id="csph:CSPHI_11155"/>
<feature type="transmembrane region" description="Helical" evidence="9">
    <location>
        <begin position="46"/>
        <end position="68"/>
    </location>
</feature>
<dbReference type="PANTHER" id="PTHR30472">
    <property type="entry name" value="FERRIC ENTEROBACTIN TRANSPORT SYSTEM PERMEASE PROTEIN"/>
    <property type="match status" value="1"/>
</dbReference>
<comment type="similarity">
    <text evidence="2">Belongs to the binding-protein-dependent transport system permease family. FecCD subfamily.</text>
</comment>
<dbReference type="FunFam" id="1.10.3470.10:FF:000001">
    <property type="entry name" value="Vitamin B12 ABC transporter permease BtuC"/>
    <property type="match status" value="1"/>
</dbReference>
<evidence type="ECO:0000256" key="6">
    <source>
        <dbReference type="ARBA" id="ARBA00022989"/>
    </source>
</evidence>
<dbReference type="Pfam" id="PF01032">
    <property type="entry name" value="FecCD"/>
    <property type="match status" value="1"/>
</dbReference>
<dbReference type="InterPro" id="IPR000522">
    <property type="entry name" value="ABC_transptr_permease_BtuC"/>
</dbReference>
<dbReference type="Proteomes" id="UP000185469">
    <property type="component" value="Chromosome"/>
</dbReference>
<evidence type="ECO:0000256" key="1">
    <source>
        <dbReference type="ARBA" id="ARBA00004651"/>
    </source>
</evidence>
<accession>A0A1L7D042</accession>
<organism evidence="10 11">
    <name type="scientific">Corynebacterium sphenisci DSM 44792</name>
    <dbReference type="NCBI Taxonomy" id="1437874"/>
    <lineage>
        <taxon>Bacteria</taxon>
        <taxon>Bacillati</taxon>
        <taxon>Actinomycetota</taxon>
        <taxon>Actinomycetes</taxon>
        <taxon>Mycobacteriales</taxon>
        <taxon>Corynebacteriaceae</taxon>
        <taxon>Corynebacterium</taxon>
    </lineage>
</organism>
<keyword evidence="7 9" id="KW-0472">Membrane</keyword>
<keyword evidence="4" id="KW-1003">Cell membrane</keyword>
<dbReference type="GO" id="GO:0005886">
    <property type="term" value="C:plasma membrane"/>
    <property type="evidence" value="ECO:0007669"/>
    <property type="project" value="UniProtKB-SubCell"/>
</dbReference>
<feature type="transmembrane region" description="Helical" evidence="9">
    <location>
        <begin position="239"/>
        <end position="259"/>
    </location>
</feature>
<dbReference type="RefSeq" id="WP_075693234.1">
    <property type="nucleotide sequence ID" value="NZ_CP009248.1"/>
</dbReference>
<dbReference type="SUPFAM" id="SSF81345">
    <property type="entry name" value="ABC transporter involved in vitamin B12 uptake, BtuC"/>
    <property type="match status" value="1"/>
</dbReference>
<evidence type="ECO:0000313" key="10">
    <source>
        <dbReference type="EMBL" id="APT91442.1"/>
    </source>
</evidence>
<feature type="transmembrane region" description="Helical" evidence="9">
    <location>
        <begin position="325"/>
        <end position="343"/>
    </location>
</feature>
<evidence type="ECO:0000256" key="5">
    <source>
        <dbReference type="ARBA" id="ARBA00022692"/>
    </source>
</evidence>
<evidence type="ECO:0000256" key="9">
    <source>
        <dbReference type="SAM" id="Phobius"/>
    </source>
</evidence>
<dbReference type="EMBL" id="CP009248">
    <property type="protein sequence ID" value="APT91442.1"/>
    <property type="molecule type" value="Genomic_DNA"/>
</dbReference>
<feature type="region of interest" description="Disordered" evidence="8">
    <location>
        <begin position="1"/>
        <end position="25"/>
    </location>
</feature>
<feature type="transmembrane region" description="Helical" evidence="9">
    <location>
        <begin position="111"/>
        <end position="128"/>
    </location>
</feature>
<dbReference type="PANTHER" id="PTHR30472:SF1">
    <property type="entry name" value="FE(3+) DICITRATE TRANSPORT SYSTEM PERMEASE PROTEIN FECC-RELATED"/>
    <property type="match status" value="1"/>
</dbReference>
<feature type="transmembrane region" description="Helical" evidence="9">
    <location>
        <begin position="140"/>
        <end position="160"/>
    </location>
</feature>
<keyword evidence="6 9" id="KW-1133">Transmembrane helix</keyword>
<feature type="transmembrane region" description="Helical" evidence="9">
    <location>
        <begin position="355"/>
        <end position="374"/>
    </location>
</feature>
<feature type="transmembrane region" description="Helical" evidence="9">
    <location>
        <begin position="198"/>
        <end position="218"/>
    </location>
</feature>
<evidence type="ECO:0000256" key="7">
    <source>
        <dbReference type="ARBA" id="ARBA00023136"/>
    </source>
</evidence>
<evidence type="ECO:0000256" key="4">
    <source>
        <dbReference type="ARBA" id="ARBA00022475"/>
    </source>
</evidence>
<name>A0A1L7D042_9CORY</name>
<gene>
    <name evidence="10" type="ORF">CSPHI_11155</name>
</gene>
<dbReference type="Gene3D" id="1.10.3470.10">
    <property type="entry name" value="ABC transporter involved in vitamin B12 uptake, BtuC"/>
    <property type="match status" value="1"/>
</dbReference>
<dbReference type="GO" id="GO:0022857">
    <property type="term" value="F:transmembrane transporter activity"/>
    <property type="evidence" value="ECO:0007669"/>
    <property type="project" value="InterPro"/>
</dbReference>